<dbReference type="GeneID" id="54416790"/>
<feature type="compositionally biased region" description="Basic residues" evidence="1">
    <location>
        <begin position="385"/>
        <end position="396"/>
    </location>
</feature>
<feature type="region of interest" description="Disordered" evidence="1">
    <location>
        <begin position="369"/>
        <end position="405"/>
    </location>
</feature>
<dbReference type="GO" id="GO:0042149">
    <property type="term" value="P:cellular response to glucose starvation"/>
    <property type="evidence" value="ECO:0007669"/>
    <property type="project" value="TreeGrafter"/>
</dbReference>
<reference evidence="5" key="2">
    <citation type="submission" date="2020-04" db="EMBL/GenBank/DDBJ databases">
        <authorList>
            <consortium name="NCBI Genome Project"/>
        </authorList>
    </citation>
    <scope>NUCLEOTIDE SEQUENCE</scope>
    <source>
        <strain evidence="5">CBS 781.70</strain>
    </source>
</reference>
<reference evidence="5" key="3">
    <citation type="submission" date="2025-04" db="UniProtKB">
        <authorList>
            <consortium name="RefSeq"/>
        </authorList>
    </citation>
    <scope>IDENTIFICATION</scope>
    <source>
        <strain evidence="5">CBS 781.70</strain>
    </source>
</reference>
<feature type="region of interest" description="Disordered" evidence="1">
    <location>
        <begin position="421"/>
        <end position="506"/>
    </location>
</feature>
<evidence type="ECO:0000259" key="2">
    <source>
        <dbReference type="Pfam" id="PF08550"/>
    </source>
</evidence>
<evidence type="ECO:0000313" key="5">
    <source>
        <dbReference type="RefSeq" id="XP_033535282.1"/>
    </source>
</evidence>
<feature type="region of interest" description="Disordered" evidence="1">
    <location>
        <begin position="315"/>
        <end position="346"/>
    </location>
</feature>
<evidence type="ECO:0000256" key="1">
    <source>
        <dbReference type="SAM" id="MobiDB-lite"/>
    </source>
</evidence>
<feature type="compositionally biased region" description="Acidic residues" evidence="1">
    <location>
        <begin position="464"/>
        <end position="474"/>
    </location>
</feature>
<dbReference type="InterPro" id="IPR052292">
    <property type="entry name" value="Glucose_repression_reg"/>
</dbReference>
<feature type="region of interest" description="Disordered" evidence="1">
    <location>
        <begin position="1"/>
        <end position="91"/>
    </location>
</feature>
<evidence type="ECO:0000313" key="3">
    <source>
        <dbReference type="EMBL" id="KAF1813651.1"/>
    </source>
</evidence>
<sequence length="555" mass="61570">MAAVLPPSHNIRDGQYFNSSLRRTSPSRSAYRSSSPSYPVLRSNSCASTLDNPSLPNSAPPSSRSSQIELTRAAGLPVRSRSNPCLSTGFGEEEISFPAYGRSELPDQHEDLEPPTSPRTENSYTTPSSAGDSTETTTPDAVYHAEDDTSIKPEPTRHVDYLSYDWREEDIWSSWRHIVAQRRVLGERSRLENASWRQWAKQQNKLKTVAPESLNWLKDCDVTWLYGPLQTATSIYISQQMDEPPSKSISRSNSFLAKKPILKKRSMSEIMLQKSLSAASLLKQATAAVQAQQGREARRGRPILYRAISDFIPPPLPSKTISRDGTVSSSRSSGLHTPNGERKHIRFDDKVEQCIAVDQQGEDDEAIVDWGNDSDSDDGIIMMKPSKKKPLSRTHSRTSFASDSKTIAMLPATTLKYRTDSPDILDHPSHSLPSNSFWRSPRFSPSPSQETLRPSRPSANFLLDPDDDDDDPDISWEPSLAYASNGDSPRNDAIDGAAPAGSGAMRRTASGMFMPYEDDREEEPGGESGLFGRVVDSVNTAKDIAHVIWNVGWRR</sequence>
<accession>A0A6G1G6R5</accession>
<feature type="compositionally biased region" description="Polar residues" evidence="1">
    <location>
        <begin position="118"/>
        <end position="139"/>
    </location>
</feature>
<dbReference type="OrthoDB" id="5563539at2759"/>
<feature type="compositionally biased region" description="Low complexity" evidence="1">
    <location>
        <begin position="22"/>
        <end position="39"/>
    </location>
</feature>
<dbReference type="Proteomes" id="UP000504638">
    <property type="component" value="Unplaced"/>
</dbReference>
<keyword evidence="4" id="KW-1185">Reference proteome</keyword>
<organism evidence="3">
    <name type="scientific">Eremomyces bilateralis CBS 781.70</name>
    <dbReference type="NCBI Taxonomy" id="1392243"/>
    <lineage>
        <taxon>Eukaryota</taxon>
        <taxon>Fungi</taxon>
        <taxon>Dikarya</taxon>
        <taxon>Ascomycota</taxon>
        <taxon>Pezizomycotina</taxon>
        <taxon>Dothideomycetes</taxon>
        <taxon>Dothideomycetes incertae sedis</taxon>
        <taxon>Eremomycetales</taxon>
        <taxon>Eremomycetaceae</taxon>
        <taxon>Eremomyces</taxon>
    </lineage>
</organism>
<gene>
    <name evidence="3 5" type="ORF">P152DRAFT_393836</name>
</gene>
<dbReference type="RefSeq" id="XP_033535282.1">
    <property type="nucleotide sequence ID" value="XM_033676220.1"/>
</dbReference>
<dbReference type="PANTHER" id="PTHR28051">
    <property type="entry name" value="PROTEIN MTL1-RELATED"/>
    <property type="match status" value="1"/>
</dbReference>
<name>A0A6G1G6R5_9PEZI</name>
<dbReference type="AlphaFoldDB" id="A0A6G1G6R5"/>
<feature type="region of interest" description="Disordered" evidence="1">
    <location>
        <begin position="103"/>
        <end position="139"/>
    </location>
</feature>
<dbReference type="GO" id="GO:0005773">
    <property type="term" value="C:vacuole"/>
    <property type="evidence" value="ECO:0007669"/>
    <property type="project" value="GOC"/>
</dbReference>
<feature type="compositionally biased region" description="Low complexity" evidence="1">
    <location>
        <begin position="53"/>
        <end position="66"/>
    </location>
</feature>
<evidence type="ECO:0000313" key="4">
    <source>
        <dbReference type="Proteomes" id="UP000504638"/>
    </source>
</evidence>
<reference evidence="3 5" key="1">
    <citation type="submission" date="2020-01" db="EMBL/GenBank/DDBJ databases">
        <authorList>
            <consortium name="DOE Joint Genome Institute"/>
            <person name="Haridas S."/>
            <person name="Albert R."/>
            <person name="Binder M."/>
            <person name="Bloem J."/>
            <person name="Labutti K."/>
            <person name="Salamov A."/>
            <person name="Andreopoulos B."/>
            <person name="Baker S.E."/>
            <person name="Barry K."/>
            <person name="Bills G."/>
            <person name="Bluhm B.H."/>
            <person name="Cannon C."/>
            <person name="Castanera R."/>
            <person name="Culley D.E."/>
            <person name="Daum C."/>
            <person name="Ezra D."/>
            <person name="Gonzalez J.B."/>
            <person name="Henrissat B."/>
            <person name="Kuo A."/>
            <person name="Liang C."/>
            <person name="Lipzen A."/>
            <person name="Lutzoni F."/>
            <person name="Magnuson J."/>
            <person name="Mondo S."/>
            <person name="Nolan M."/>
            <person name="Ohm R."/>
            <person name="Pangilinan J."/>
            <person name="Park H.-J."/>
            <person name="Ramirez L."/>
            <person name="Alfaro M."/>
            <person name="Sun H."/>
            <person name="Tritt A."/>
            <person name="Yoshinaga Y."/>
            <person name="Zwiers L.-H."/>
            <person name="Turgeon B.G."/>
            <person name="Goodwin S.B."/>
            <person name="Spatafora J.W."/>
            <person name="Crous P.W."/>
            <person name="Grigoriev I.V."/>
        </authorList>
    </citation>
    <scope>NUCLEOTIDE SEQUENCE</scope>
    <source>
        <strain evidence="3 5">CBS 781.70</strain>
    </source>
</reference>
<feature type="domain" description="Nitrogen regulatory protein areA GATA-like" evidence="2">
    <location>
        <begin position="174"/>
        <end position="201"/>
    </location>
</feature>
<dbReference type="Pfam" id="PF08550">
    <property type="entry name" value="GATA_AreA"/>
    <property type="match status" value="1"/>
</dbReference>
<feature type="compositionally biased region" description="Polar residues" evidence="1">
    <location>
        <begin position="42"/>
        <end position="52"/>
    </location>
</feature>
<feature type="compositionally biased region" description="Acidic residues" evidence="1">
    <location>
        <begin position="369"/>
        <end position="378"/>
    </location>
</feature>
<protein>
    <recommendedName>
        <fullName evidence="2">Nitrogen regulatory protein areA GATA-like domain-containing protein</fullName>
    </recommendedName>
</protein>
<proteinExistence type="predicted"/>
<dbReference type="EMBL" id="ML975154">
    <property type="protein sequence ID" value="KAF1813651.1"/>
    <property type="molecule type" value="Genomic_DNA"/>
</dbReference>
<dbReference type="GO" id="GO:0007039">
    <property type="term" value="P:protein catabolic process in the vacuole"/>
    <property type="evidence" value="ECO:0007669"/>
    <property type="project" value="TreeGrafter"/>
</dbReference>
<dbReference type="InterPro" id="IPR013860">
    <property type="entry name" value="AreA_GATA"/>
</dbReference>
<dbReference type="PANTHER" id="PTHR28051:SF1">
    <property type="entry name" value="PROTEIN MTL1-RELATED"/>
    <property type="match status" value="1"/>
</dbReference>
<feature type="compositionally biased region" description="Low complexity" evidence="1">
    <location>
        <begin position="433"/>
        <end position="448"/>
    </location>
</feature>